<accession>A0A2J6SQ38</accession>
<evidence type="ECO:0000259" key="3">
    <source>
        <dbReference type="Pfam" id="PF06441"/>
    </source>
</evidence>
<proteinExistence type="inferred from homology"/>
<dbReference type="AlphaFoldDB" id="A0A2J6SQ38"/>
<organism evidence="4 5">
    <name type="scientific">Hyaloscypha bicolor E</name>
    <dbReference type="NCBI Taxonomy" id="1095630"/>
    <lineage>
        <taxon>Eukaryota</taxon>
        <taxon>Fungi</taxon>
        <taxon>Dikarya</taxon>
        <taxon>Ascomycota</taxon>
        <taxon>Pezizomycotina</taxon>
        <taxon>Leotiomycetes</taxon>
        <taxon>Helotiales</taxon>
        <taxon>Hyaloscyphaceae</taxon>
        <taxon>Hyaloscypha</taxon>
        <taxon>Hyaloscypha bicolor</taxon>
    </lineage>
</organism>
<dbReference type="Pfam" id="PF06441">
    <property type="entry name" value="EHN"/>
    <property type="match status" value="1"/>
</dbReference>
<sequence length="414" mass="45781">EEIRPYKIHVSSKYLDLTRKKLELTRLPHELLLPRAREWEYGTPKAEIEPLIDFWSVTPPFSLKSPPESHLNATLPQYRTAIQVPSSGTSVPLRIHFLHIKSPHKHAVPLLLLPAFPLTNLSLTPLFAPLTHPKSPTSTQPFHLVVPSIPGLGFSDAFQCENGLLEKTAEVFDTLMRRLGYEFYIATATGSGRESPSEIDYHLAGIVGEKFPGSCLGVHLLEPCVERPRFGRETWGWAKFALARFFHMSLFGYQEADWVALREMGTAGGYGAVGMVGLREPNTFAYALCDSPVGLLSLVCSAMRRKSPQHSLTRPEIIDVTQLAWLPGPEGAARFWAAAVKEVGVLEKQKRTRGRVAVTVFGSDGVDGDYVCPAWANAKHDVVFAQRAAGKSGLSPWERTDVLIAGIRGLAREI</sequence>
<evidence type="ECO:0000256" key="2">
    <source>
        <dbReference type="ARBA" id="ARBA00022801"/>
    </source>
</evidence>
<dbReference type="SUPFAM" id="SSF53474">
    <property type="entry name" value="alpha/beta-Hydrolases"/>
    <property type="match status" value="1"/>
</dbReference>
<dbReference type="PANTHER" id="PTHR21661:SF71">
    <property type="entry name" value="EPOXIDE HYDROLASE N-TERMINAL DOMAIN-CONTAINING PROTEIN"/>
    <property type="match status" value="1"/>
</dbReference>
<reference evidence="4 5" key="1">
    <citation type="submission" date="2016-04" db="EMBL/GenBank/DDBJ databases">
        <title>A degradative enzymes factory behind the ericoid mycorrhizal symbiosis.</title>
        <authorList>
            <consortium name="DOE Joint Genome Institute"/>
            <person name="Martino E."/>
            <person name="Morin E."/>
            <person name="Grelet G."/>
            <person name="Kuo A."/>
            <person name="Kohler A."/>
            <person name="Daghino S."/>
            <person name="Barry K."/>
            <person name="Choi C."/>
            <person name="Cichocki N."/>
            <person name="Clum A."/>
            <person name="Copeland A."/>
            <person name="Hainaut M."/>
            <person name="Haridas S."/>
            <person name="Labutti K."/>
            <person name="Lindquist E."/>
            <person name="Lipzen A."/>
            <person name="Khouja H.-R."/>
            <person name="Murat C."/>
            <person name="Ohm R."/>
            <person name="Olson A."/>
            <person name="Spatafora J."/>
            <person name="Veneault-Fourrey C."/>
            <person name="Henrissat B."/>
            <person name="Grigoriev I."/>
            <person name="Martin F."/>
            <person name="Perotto S."/>
        </authorList>
    </citation>
    <scope>NUCLEOTIDE SEQUENCE [LARGE SCALE GENOMIC DNA]</scope>
    <source>
        <strain evidence="4 5">E</strain>
    </source>
</reference>
<protein>
    <submittedName>
        <fullName evidence="4">Alpha/beta-hydrolase</fullName>
    </submittedName>
</protein>
<comment type="similarity">
    <text evidence="1">Belongs to the peptidase S33 family.</text>
</comment>
<keyword evidence="2 4" id="KW-0378">Hydrolase</keyword>
<feature type="non-terminal residue" evidence="4">
    <location>
        <position position="414"/>
    </location>
</feature>
<feature type="domain" description="Epoxide hydrolase N-terminal" evidence="3">
    <location>
        <begin position="3"/>
        <end position="121"/>
    </location>
</feature>
<gene>
    <name evidence="4" type="ORF">K444DRAFT_473921</name>
</gene>
<dbReference type="GeneID" id="36580994"/>
<dbReference type="InterPro" id="IPR010497">
    <property type="entry name" value="Epoxide_hydro_N"/>
</dbReference>
<dbReference type="RefSeq" id="XP_024729775.1">
    <property type="nucleotide sequence ID" value="XM_024872914.1"/>
</dbReference>
<dbReference type="OrthoDB" id="7130006at2759"/>
<name>A0A2J6SQ38_9HELO</name>
<evidence type="ECO:0000313" key="5">
    <source>
        <dbReference type="Proteomes" id="UP000235371"/>
    </source>
</evidence>
<feature type="non-terminal residue" evidence="4">
    <location>
        <position position="1"/>
    </location>
</feature>
<dbReference type="STRING" id="1095630.A0A2J6SQ38"/>
<dbReference type="InterPro" id="IPR029058">
    <property type="entry name" value="AB_hydrolase_fold"/>
</dbReference>
<dbReference type="InParanoid" id="A0A2J6SQ38"/>
<dbReference type="EMBL" id="KZ613895">
    <property type="protein sequence ID" value="PMD52871.1"/>
    <property type="molecule type" value="Genomic_DNA"/>
</dbReference>
<dbReference type="PANTHER" id="PTHR21661">
    <property type="entry name" value="EPOXIDE HYDROLASE 1-RELATED"/>
    <property type="match status" value="1"/>
</dbReference>
<dbReference type="GO" id="GO:0097176">
    <property type="term" value="P:epoxide metabolic process"/>
    <property type="evidence" value="ECO:0007669"/>
    <property type="project" value="TreeGrafter"/>
</dbReference>
<dbReference type="Gene3D" id="3.40.50.1820">
    <property type="entry name" value="alpha/beta hydrolase"/>
    <property type="match status" value="1"/>
</dbReference>
<evidence type="ECO:0000313" key="4">
    <source>
        <dbReference type="EMBL" id="PMD52871.1"/>
    </source>
</evidence>
<keyword evidence="5" id="KW-1185">Reference proteome</keyword>
<dbReference type="Proteomes" id="UP000235371">
    <property type="component" value="Unassembled WGS sequence"/>
</dbReference>
<evidence type="ECO:0000256" key="1">
    <source>
        <dbReference type="ARBA" id="ARBA00010088"/>
    </source>
</evidence>
<dbReference type="GO" id="GO:0004301">
    <property type="term" value="F:epoxide hydrolase activity"/>
    <property type="evidence" value="ECO:0007669"/>
    <property type="project" value="TreeGrafter"/>
</dbReference>